<proteinExistence type="predicted"/>
<comment type="caution">
    <text evidence="2">The sequence shown here is derived from an EMBL/GenBank/DDBJ whole genome shotgun (WGS) entry which is preliminary data.</text>
</comment>
<dbReference type="EMBL" id="JACHXU010000004">
    <property type="protein sequence ID" value="MBB3205854.1"/>
    <property type="molecule type" value="Genomic_DNA"/>
</dbReference>
<evidence type="ECO:0000313" key="3">
    <source>
        <dbReference type="Proteomes" id="UP000536179"/>
    </source>
</evidence>
<accession>A0A7W5H4Y4</accession>
<dbReference type="AlphaFoldDB" id="A0A7W5H4Y4"/>
<gene>
    <name evidence="2" type="ORF">FHS27_001658</name>
</gene>
<dbReference type="RefSeq" id="WP_184303808.1">
    <property type="nucleotide sequence ID" value="NZ_JACHXU010000004.1"/>
</dbReference>
<organism evidence="2 3">
    <name type="scientific">Aporhodopirellula rubra</name>
    <dbReference type="NCBI Taxonomy" id="980271"/>
    <lineage>
        <taxon>Bacteria</taxon>
        <taxon>Pseudomonadati</taxon>
        <taxon>Planctomycetota</taxon>
        <taxon>Planctomycetia</taxon>
        <taxon>Pirellulales</taxon>
        <taxon>Pirellulaceae</taxon>
        <taxon>Aporhodopirellula</taxon>
    </lineage>
</organism>
<reference evidence="2 3" key="1">
    <citation type="submission" date="2020-08" db="EMBL/GenBank/DDBJ databases">
        <title>Genomic Encyclopedia of Type Strains, Phase III (KMG-III): the genomes of soil and plant-associated and newly described type strains.</title>
        <authorList>
            <person name="Whitman W."/>
        </authorList>
    </citation>
    <scope>NUCLEOTIDE SEQUENCE [LARGE SCALE GENOMIC DNA]</scope>
    <source>
        <strain evidence="2 3">CECT 8075</strain>
    </source>
</reference>
<sequence>MSHTNPEIERTLDELSELVCEALKNEGDQLIDRREGLLRTLLMSGYSSTSGNCLMTDIENRVKERCGECAMHRGGALSSVTSDLGTRFKTLAQWESRSPSDETPSKPANISSATDA</sequence>
<protein>
    <submittedName>
        <fullName evidence="2">Uncharacterized protein</fullName>
    </submittedName>
</protein>
<keyword evidence="3" id="KW-1185">Reference proteome</keyword>
<name>A0A7W5H4Y4_9BACT</name>
<feature type="compositionally biased region" description="Polar residues" evidence="1">
    <location>
        <begin position="106"/>
        <end position="116"/>
    </location>
</feature>
<dbReference type="Proteomes" id="UP000536179">
    <property type="component" value="Unassembled WGS sequence"/>
</dbReference>
<evidence type="ECO:0000313" key="2">
    <source>
        <dbReference type="EMBL" id="MBB3205854.1"/>
    </source>
</evidence>
<evidence type="ECO:0000256" key="1">
    <source>
        <dbReference type="SAM" id="MobiDB-lite"/>
    </source>
</evidence>
<feature type="region of interest" description="Disordered" evidence="1">
    <location>
        <begin position="93"/>
        <end position="116"/>
    </location>
</feature>